<dbReference type="GO" id="GO:0006508">
    <property type="term" value="P:proteolysis"/>
    <property type="evidence" value="ECO:0007669"/>
    <property type="project" value="InterPro"/>
</dbReference>
<feature type="active site" description="Proton donor/acceptor" evidence="2">
    <location>
        <position position="335"/>
    </location>
</feature>
<dbReference type="GO" id="GO:0004181">
    <property type="term" value="F:metallocarboxypeptidase activity"/>
    <property type="evidence" value="ECO:0007669"/>
    <property type="project" value="InterPro"/>
</dbReference>
<dbReference type="OrthoDB" id="5490902at2"/>
<dbReference type="AlphaFoldDB" id="A0A248LI77"/>
<name>A0A248LI77_9NEIS</name>
<dbReference type="Pfam" id="PF00246">
    <property type="entry name" value="Peptidase_M14"/>
    <property type="match status" value="1"/>
</dbReference>
<protein>
    <submittedName>
        <fullName evidence="4">Zinc carboxypeptidase family protein</fullName>
    </submittedName>
</protein>
<dbReference type="CDD" id="cd06234">
    <property type="entry name" value="M14_PaCCP-like"/>
    <property type="match status" value="1"/>
</dbReference>
<dbReference type="Gene3D" id="3.40.630.10">
    <property type="entry name" value="Zn peptidases"/>
    <property type="match status" value="1"/>
</dbReference>
<evidence type="ECO:0000256" key="1">
    <source>
        <dbReference type="ARBA" id="ARBA00001947"/>
    </source>
</evidence>
<reference evidence="5" key="1">
    <citation type="submission" date="2017-06" db="EMBL/GenBank/DDBJ databases">
        <title>Whole genome sequence of Laribacter hongkongensis LHGZ1.</title>
        <authorList>
            <person name="Chen D."/>
            <person name="Wu H."/>
            <person name="Chen J."/>
        </authorList>
    </citation>
    <scope>NUCLEOTIDE SEQUENCE [LARGE SCALE GENOMIC DNA]</scope>
    <source>
        <strain evidence="5">LHGZ1</strain>
    </source>
</reference>
<comment type="cofactor">
    <cofactor evidence="1">
        <name>Zn(2+)</name>
        <dbReference type="ChEBI" id="CHEBI:29105"/>
    </cofactor>
</comment>
<dbReference type="Pfam" id="PF18027">
    <property type="entry name" value="Pepdidase_M14_N"/>
    <property type="match status" value="1"/>
</dbReference>
<feature type="domain" description="Peptidase M14" evidence="3">
    <location>
        <begin position="104"/>
        <end position="374"/>
    </location>
</feature>
<evidence type="ECO:0000259" key="3">
    <source>
        <dbReference type="PROSITE" id="PS52035"/>
    </source>
</evidence>
<dbReference type="SUPFAM" id="SSF53187">
    <property type="entry name" value="Zn-dependent exopeptidases"/>
    <property type="match status" value="1"/>
</dbReference>
<dbReference type="PROSITE" id="PS52035">
    <property type="entry name" value="PEPTIDASE_M14"/>
    <property type="match status" value="1"/>
</dbReference>
<evidence type="ECO:0000313" key="5">
    <source>
        <dbReference type="Proteomes" id="UP000197424"/>
    </source>
</evidence>
<gene>
    <name evidence="4" type="ORF">LHGZ1_1062</name>
</gene>
<dbReference type="Gene3D" id="2.60.40.3120">
    <property type="match status" value="1"/>
</dbReference>
<dbReference type="SMART" id="SM00631">
    <property type="entry name" value="Zn_pept"/>
    <property type="match status" value="1"/>
</dbReference>
<dbReference type="EMBL" id="CP022115">
    <property type="protein sequence ID" value="ASJ23893.1"/>
    <property type="molecule type" value="Genomic_DNA"/>
</dbReference>
<keyword evidence="4" id="KW-0378">Hydrolase</keyword>
<evidence type="ECO:0000313" key="4">
    <source>
        <dbReference type="EMBL" id="ASJ23893.1"/>
    </source>
</evidence>
<keyword evidence="4" id="KW-0121">Carboxypeptidase</keyword>
<dbReference type="InterPro" id="IPR050821">
    <property type="entry name" value="Cytosolic_carboxypeptidase"/>
</dbReference>
<proteinExistence type="inferred from homology"/>
<dbReference type="Proteomes" id="UP000197424">
    <property type="component" value="Chromosome"/>
</dbReference>
<keyword evidence="4" id="KW-0645">Protease</keyword>
<dbReference type="InterPro" id="IPR040626">
    <property type="entry name" value="Pepdidase_M14_N"/>
</dbReference>
<organism evidence="4 5">
    <name type="scientific">Laribacter hongkongensis</name>
    <dbReference type="NCBI Taxonomy" id="168471"/>
    <lineage>
        <taxon>Bacteria</taxon>
        <taxon>Pseudomonadati</taxon>
        <taxon>Pseudomonadota</taxon>
        <taxon>Betaproteobacteria</taxon>
        <taxon>Neisseriales</taxon>
        <taxon>Aquaspirillaceae</taxon>
        <taxon>Laribacter</taxon>
    </lineage>
</organism>
<sequence>MKISTQFDAGSIDVVSAERYDDIQLRLRPDNAAGFAQWFHFRLQGVAYQPCVLRILNACDAAYPEGWDDYQACASYDRSNWFRVPTRYENGELVIEHTPLSNSVYYAYFEPYSHERHLDLIGEAQGSGLCQLDDLGSTLDGRDINLLTVGNQVASDLKVWLIARQHPGETMAEWFVDGFLRRLLDWQDPLSRALLEHATFYIVPNMNPDGGVRGNLRTNAAGANLNREWLAPSAERSPEVLCVRQKMQETGVDLFLDIHGDEAIPYVFVAGTEGVPGYGERIAALEARFKETLALASPDFQDTHGYDKDAPGEANLSLATNWVGHTFGCLAFTLEMPFKDNDNLPDDDYGWSSQRSIRLGEAMLNPVYAVLNRLR</sequence>
<dbReference type="InterPro" id="IPR000834">
    <property type="entry name" value="Peptidase_M14"/>
</dbReference>
<evidence type="ECO:0000256" key="2">
    <source>
        <dbReference type="PROSITE-ProRule" id="PRU01379"/>
    </source>
</evidence>
<comment type="similarity">
    <text evidence="2">Belongs to the peptidase M14 family.</text>
</comment>
<dbReference type="PANTHER" id="PTHR12756">
    <property type="entry name" value="CYTOSOLIC CARBOXYPEPTIDASE"/>
    <property type="match status" value="1"/>
</dbReference>
<dbReference type="RefSeq" id="WP_088860385.1">
    <property type="nucleotide sequence ID" value="NZ_CP022115.1"/>
</dbReference>
<dbReference type="PANTHER" id="PTHR12756:SF11">
    <property type="entry name" value="CYTOSOLIC CARBOXYPEPTIDASE 1"/>
    <property type="match status" value="1"/>
</dbReference>
<dbReference type="GO" id="GO:0008270">
    <property type="term" value="F:zinc ion binding"/>
    <property type="evidence" value="ECO:0007669"/>
    <property type="project" value="InterPro"/>
</dbReference>
<accession>A0A248LI77</accession>